<evidence type="ECO:0000256" key="6">
    <source>
        <dbReference type="ARBA" id="ARBA00022833"/>
    </source>
</evidence>
<dbReference type="GO" id="GO:0005524">
    <property type="term" value="F:ATP binding"/>
    <property type="evidence" value="ECO:0007669"/>
    <property type="project" value="UniProtKB-KW"/>
</dbReference>
<feature type="binding site" evidence="9">
    <location>
        <begin position="118"/>
        <end position="119"/>
    </location>
    <ligand>
        <name>ATP</name>
        <dbReference type="ChEBI" id="CHEBI:30616"/>
    </ligand>
</feature>
<feature type="binding site" evidence="9">
    <location>
        <begin position="70"/>
        <end position="73"/>
    </location>
    <ligand>
        <name>ATP</name>
        <dbReference type="ChEBI" id="CHEBI:30616"/>
    </ligand>
</feature>
<evidence type="ECO:0000313" key="15">
    <source>
        <dbReference type="EMBL" id="KAJ6219659.1"/>
    </source>
</evidence>
<sequence length="727" mass="82682">MDSTTQPLRQSSNQILDLTLGDPELVRRIKSSNILLVGAGGIGCEVLKGLLLAGFEKITIIDLDTIDVSNLNRQFLYNKTHVGQSKAVVAASVSVERFSHRDPVTGCPISVVKPIHDSILKLNFNRQYYQQFTFVINALDNNTTRVHVNRMCLAADIPLIESASASYNGNIRLIKRNVTQCFECLPPKKDENTYASCTIRNTPSLPIHCIVWAKHLFAQLFGQTDEDISPDVLYDPSMFSTTDSDEKISQTTTTTTREYVESTDYDPKALFEKIFYKDILYLKKMGNLWTNRKSPRELLFDQIASGEAKFDDDLNNKDNNEQKTKPSNSVIRDQEIWSMSHCFDVFCKSLSKLKERVKLEKILEWDKDDDIAVDFVASVSNFRSYCFFIPRKSKFEVKSLAGNIIPAISSTNTIVGGYIILQTFRLLSCILPERIWKDEHMDTTKLDSKKLELEAKAIKDQCFLAYITNKNYNKISKVAIEELLPPIPNCLACSSDIKEIIIAFPLDTTTLGDFIEQIVKKKFKTIAPDISVFGLNKMLWAAEDEDDVDDTIRGKLLSNYSFMTDNVCLLLQDLEQNFEVRLLLRDMKFDLEENDGEFFKILNQDELDTLRDEMKNGNEAKQVEATPTLESDNKDLINLEDNDLELIEQEDNEPKHLDENIVPNDDDFEIIEMSELNEIELDKIKSSIKRSGSGSENGDENDCHSAEVNGKSNLNQSNNSIKRIRTN</sequence>
<dbReference type="InterPro" id="IPR035985">
    <property type="entry name" value="Ubiquitin-activating_enz"/>
</dbReference>
<evidence type="ECO:0000256" key="2">
    <source>
        <dbReference type="ARBA" id="ARBA00005673"/>
    </source>
</evidence>
<dbReference type="Gene3D" id="3.10.290.20">
    <property type="entry name" value="Ubiquitin-like 2 activating enzyme e1b. Chain: B, domain 3"/>
    <property type="match status" value="1"/>
</dbReference>
<dbReference type="InterPro" id="IPR023318">
    <property type="entry name" value="Ub_act_enz_dom_a_sf"/>
</dbReference>
<dbReference type="Pfam" id="PF10585">
    <property type="entry name" value="UBA_E1_SCCH"/>
    <property type="match status" value="1"/>
</dbReference>
<feature type="domain" description="THIF-type NAD/FAD binding fold" evidence="12">
    <location>
        <begin position="15"/>
        <end position="430"/>
    </location>
</feature>
<evidence type="ECO:0000256" key="3">
    <source>
        <dbReference type="ARBA" id="ARBA00022723"/>
    </source>
</evidence>
<evidence type="ECO:0000256" key="9">
    <source>
        <dbReference type="PIRSR" id="PIRSR039133-2"/>
    </source>
</evidence>
<keyword evidence="5" id="KW-0833">Ubl conjugation pathway</keyword>
<comment type="caution">
    <text evidence="15">The sequence shown here is derived from an EMBL/GenBank/DDBJ whole genome shotgun (WGS) entry which is preliminary data.</text>
</comment>
<gene>
    <name evidence="15" type="ORF">RDWZM_005471</name>
</gene>
<evidence type="ECO:0000313" key="16">
    <source>
        <dbReference type="Proteomes" id="UP001142055"/>
    </source>
</evidence>
<feature type="binding site" evidence="9">
    <location>
        <begin position="140"/>
        <end position="145"/>
    </location>
    <ligand>
        <name>ATP</name>
        <dbReference type="ChEBI" id="CHEBI:30616"/>
    </ligand>
</feature>
<feature type="domain" description="Ubiquitin/SUMO-activating enzyme ubiquitin-like" evidence="14">
    <location>
        <begin position="506"/>
        <end position="585"/>
    </location>
</feature>
<dbReference type="Proteomes" id="UP001142055">
    <property type="component" value="Chromosome 2"/>
</dbReference>
<dbReference type="PANTHER" id="PTHR10953">
    <property type="entry name" value="UBIQUITIN-ACTIVATING ENZYME E1"/>
    <property type="match status" value="1"/>
</dbReference>
<dbReference type="GO" id="GO:0031510">
    <property type="term" value="C:SUMO activating enzyme complex"/>
    <property type="evidence" value="ECO:0007669"/>
    <property type="project" value="TreeGrafter"/>
</dbReference>
<dbReference type="InterPro" id="IPR045886">
    <property type="entry name" value="ThiF/MoeB/HesA"/>
</dbReference>
<dbReference type="GO" id="GO:0016925">
    <property type="term" value="P:protein sumoylation"/>
    <property type="evidence" value="ECO:0007669"/>
    <property type="project" value="InterPro"/>
</dbReference>
<organism evidence="15 16">
    <name type="scientific">Blomia tropicalis</name>
    <name type="common">Mite</name>
    <dbReference type="NCBI Taxonomy" id="40697"/>
    <lineage>
        <taxon>Eukaryota</taxon>
        <taxon>Metazoa</taxon>
        <taxon>Ecdysozoa</taxon>
        <taxon>Arthropoda</taxon>
        <taxon>Chelicerata</taxon>
        <taxon>Arachnida</taxon>
        <taxon>Acari</taxon>
        <taxon>Acariformes</taxon>
        <taxon>Sarcoptiformes</taxon>
        <taxon>Astigmata</taxon>
        <taxon>Glycyphagoidea</taxon>
        <taxon>Echimyopodidae</taxon>
        <taxon>Blomia</taxon>
    </lineage>
</organism>
<evidence type="ECO:0008006" key="17">
    <source>
        <dbReference type="Google" id="ProtNLM"/>
    </source>
</evidence>
<dbReference type="InterPro" id="IPR019572">
    <property type="entry name" value="UBA_E1_SCCH"/>
</dbReference>
<dbReference type="EMBL" id="JAPWDV010000002">
    <property type="protein sequence ID" value="KAJ6219659.1"/>
    <property type="molecule type" value="Genomic_DNA"/>
</dbReference>
<dbReference type="GO" id="GO:0019948">
    <property type="term" value="F:SUMO activating enzyme activity"/>
    <property type="evidence" value="ECO:0007669"/>
    <property type="project" value="InterPro"/>
</dbReference>
<dbReference type="InterPro" id="IPR042449">
    <property type="entry name" value="Ub-E1_IAD_1"/>
</dbReference>
<dbReference type="PANTHER" id="PTHR10953:SF5">
    <property type="entry name" value="SUMO-ACTIVATING ENZYME SUBUNIT 2"/>
    <property type="match status" value="1"/>
</dbReference>
<dbReference type="FunFam" id="3.50.50.80:FF:000002">
    <property type="entry name" value="SUMO-activating enzyme subunit 2"/>
    <property type="match status" value="1"/>
</dbReference>
<dbReference type="AlphaFoldDB" id="A0A9Q0M6B7"/>
<proteinExistence type="inferred from homology"/>
<evidence type="ECO:0000256" key="11">
    <source>
        <dbReference type="SAM" id="MobiDB-lite"/>
    </source>
</evidence>
<dbReference type="OMA" id="ENTYASC"/>
<comment type="pathway">
    <text evidence="1">Protein modification; protein sumoylation.</text>
</comment>
<keyword evidence="4 9" id="KW-0547">Nucleotide-binding</keyword>
<evidence type="ECO:0000259" key="13">
    <source>
        <dbReference type="Pfam" id="PF10585"/>
    </source>
</evidence>
<feature type="domain" description="Ubiquitin-activating enzyme SCCH" evidence="13">
    <location>
        <begin position="308"/>
        <end position="398"/>
    </location>
</feature>
<feature type="binding site" evidence="9">
    <location>
        <position position="86"/>
    </location>
    <ligand>
        <name>ATP</name>
        <dbReference type="ChEBI" id="CHEBI:30616"/>
    </ligand>
</feature>
<dbReference type="InterPro" id="IPR000594">
    <property type="entry name" value="ThiF_NAD_FAD-bd"/>
</dbReference>
<name>A0A9Q0M6B7_BLOTA</name>
<feature type="binding site" evidence="9">
    <location>
        <position position="62"/>
    </location>
    <ligand>
        <name>ATP</name>
        <dbReference type="ChEBI" id="CHEBI:30616"/>
    </ligand>
</feature>
<reference evidence="15" key="1">
    <citation type="submission" date="2022-12" db="EMBL/GenBank/DDBJ databases">
        <title>Genome assemblies of Blomia tropicalis.</title>
        <authorList>
            <person name="Cui Y."/>
        </authorList>
    </citation>
    <scope>NUCLEOTIDE SEQUENCE</scope>
    <source>
        <tissue evidence="15">Adult mites</tissue>
    </source>
</reference>
<keyword evidence="7 9" id="KW-0067">ATP-binding</keyword>
<keyword evidence="16" id="KW-1185">Reference proteome</keyword>
<evidence type="ECO:0000259" key="12">
    <source>
        <dbReference type="Pfam" id="PF00899"/>
    </source>
</evidence>
<keyword evidence="6 10" id="KW-0862">Zinc</keyword>
<evidence type="ECO:0000256" key="1">
    <source>
        <dbReference type="ARBA" id="ARBA00004718"/>
    </source>
</evidence>
<evidence type="ECO:0000256" key="10">
    <source>
        <dbReference type="PIRSR" id="PIRSR039133-3"/>
    </source>
</evidence>
<feature type="compositionally biased region" description="Polar residues" evidence="11">
    <location>
        <begin position="710"/>
        <end position="721"/>
    </location>
</feature>
<evidence type="ECO:0000256" key="7">
    <source>
        <dbReference type="ARBA" id="ARBA00022840"/>
    </source>
</evidence>
<evidence type="ECO:0000256" key="8">
    <source>
        <dbReference type="PIRSR" id="PIRSR039133-1"/>
    </source>
</evidence>
<dbReference type="PIRSF" id="PIRSF039133">
    <property type="entry name" value="SUMO_E1B"/>
    <property type="match status" value="1"/>
</dbReference>
<dbReference type="SUPFAM" id="SSF69572">
    <property type="entry name" value="Activating enzymes of the ubiquitin-like proteins"/>
    <property type="match status" value="1"/>
</dbReference>
<accession>A0A9Q0M6B7</accession>
<dbReference type="Gene3D" id="3.50.50.80">
    <property type="entry name" value="Ubiquitin-activating enzyme E1, inactive adenylation domain, subdomain 1"/>
    <property type="match status" value="1"/>
</dbReference>
<dbReference type="Pfam" id="PF14732">
    <property type="entry name" value="UAE_UbL"/>
    <property type="match status" value="1"/>
</dbReference>
<evidence type="ECO:0000256" key="4">
    <source>
        <dbReference type="ARBA" id="ARBA00022741"/>
    </source>
</evidence>
<dbReference type="GO" id="GO:0046872">
    <property type="term" value="F:metal ion binding"/>
    <property type="evidence" value="ECO:0007669"/>
    <property type="project" value="UniProtKB-KW"/>
</dbReference>
<evidence type="ECO:0000256" key="5">
    <source>
        <dbReference type="ARBA" id="ARBA00022786"/>
    </source>
</evidence>
<dbReference type="InterPro" id="IPR030661">
    <property type="entry name" value="Uba2"/>
</dbReference>
<comment type="similarity">
    <text evidence="2">Belongs to the ubiquitin-activating E1 family.</text>
</comment>
<feature type="binding site" evidence="10">
    <location>
        <position position="490"/>
    </location>
    <ligand>
        <name>Zn(2+)</name>
        <dbReference type="ChEBI" id="CHEBI:29105"/>
    </ligand>
</feature>
<feature type="active site" description="Glycyl thioester intermediate" evidence="8">
    <location>
        <position position="197"/>
    </location>
</feature>
<feature type="binding site" evidence="10">
    <location>
        <position position="181"/>
    </location>
    <ligand>
        <name>Zn(2+)</name>
        <dbReference type="ChEBI" id="CHEBI:29105"/>
    </ligand>
</feature>
<dbReference type="Pfam" id="PF00899">
    <property type="entry name" value="ThiF"/>
    <property type="match status" value="1"/>
</dbReference>
<feature type="binding site" evidence="10">
    <location>
        <position position="184"/>
    </location>
    <ligand>
        <name>Zn(2+)</name>
        <dbReference type="ChEBI" id="CHEBI:29105"/>
    </ligand>
</feature>
<protein>
    <recommendedName>
        <fullName evidence="17">SUMO-activating enzyme subunit</fullName>
    </recommendedName>
</protein>
<feature type="binding site" evidence="10">
    <location>
        <position position="493"/>
    </location>
    <ligand>
        <name>Zn(2+)</name>
        <dbReference type="ChEBI" id="CHEBI:29105"/>
    </ligand>
</feature>
<feature type="binding site" evidence="9">
    <location>
        <begin position="38"/>
        <end position="43"/>
    </location>
    <ligand>
        <name>ATP</name>
        <dbReference type="ChEBI" id="CHEBI:30616"/>
    </ligand>
</feature>
<dbReference type="InterPro" id="IPR028077">
    <property type="entry name" value="UAE_UbL_dom"/>
</dbReference>
<dbReference type="GO" id="GO:0005737">
    <property type="term" value="C:cytoplasm"/>
    <property type="evidence" value="ECO:0007669"/>
    <property type="project" value="TreeGrafter"/>
</dbReference>
<evidence type="ECO:0000259" key="14">
    <source>
        <dbReference type="Pfam" id="PF14732"/>
    </source>
</evidence>
<feature type="region of interest" description="Disordered" evidence="11">
    <location>
        <begin position="689"/>
        <end position="727"/>
    </location>
</feature>
<dbReference type="Gene3D" id="1.10.10.520">
    <property type="entry name" value="Ubiquitin activating enzymes (Uba3). Chain: B, domain 2"/>
    <property type="match status" value="1"/>
</dbReference>
<keyword evidence="3 10" id="KW-0479">Metal-binding</keyword>